<comment type="subcellular location">
    <subcellularLocation>
        <location evidence="1">Secreted</location>
    </subcellularLocation>
</comment>
<name>A0ABD1KW36_9TELE</name>
<accession>A0ABD1KW36</accession>
<gene>
    <name evidence="9" type="ORF">ACEWY4_000247</name>
</gene>
<comment type="similarity">
    <text evidence="2">Belongs to the natriuretic peptide family.</text>
</comment>
<evidence type="ECO:0008006" key="11">
    <source>
        <dbReference type="Google" id="ProtNLM"/>
    </source>
</evidence>
<dbReference type="GO" id="GO:0005576">
    <property type="term" value="C:extracellular region"/>
    <property type="evidence" value="ECO:0007669"/>
    <property type="project" value="UniProtKB-SubCell"/>
</dbReference>
<evidence type="ECO:0000256" key="5">
    <source>
        <dbReference type="ARBA" id="ARBA00022858"/>
    </source>
</evidence>
<evidence type="ECO:0000256" key="7">
    <source>
        <dbReference type="SAM" id="MobiDB-lite"/>
    </source>
</evidence>
<dbReference type="Pfam" id="PF00212">
    <property type="entry name" value="ANP"/>
    <property type="match status" value="1"/>
</dbReference>
<keyword evidence="4 8" id="KW-0732">Signal</keyword>
<keyword evidence="5" id="KW-0838">Vasoactive</keyword>
<evidence type="ECO:0000256" key="4">
    <source>
        <dbReference type="ARBA" id="ARBA00022729"/>
    </source>
</evidence>
<protein>
    <recommendedName>
        <fullName evidence="11">B-type natriuretic peptide</fullName>
    </recommendedName>
</protein>
<dbReference type="PRINTS" id="PR00712">
    <property type="entry name" value="BNATPEPTIDE"/>
</dbReference>
<dbReference type="AlphaFoldDB" id="A0ABD1KW36"/>
<dbReference type="EMBL" id="JBHFQA010000001">
    <property type="protein sequence ID" value="KAL2103379.1"/>
    <property type="molecule type" value="Genomic_DNA"/>
</dbReference>
<dbReference type="PANTHER" id="PTHR14066:SF10">
    <property type="entry name" value="NATRIURETIC PEPTIDES B"/>
    <property type="match status" value="1"/>
</dbReference>
<feature type="signal peptide" evidence="8">
    <location>
        <begin position="1"/>
        <end position="22"/>
    </location>
</feature>
<comment type="caution">
    <text evidence="9">The sequence shown here is derived from an EMBL/GenBank/DDBJ whole genome shotgun (WGS) entry which is preliminary data.</text>
</comment>
<evidence type="ECO:0000313" key="10">
    <source>
        <dbReference type="Proteomes" id="UP001591681"/>
    </source>
</evidence>
<dbReference type="PANTHER" id="PTHR14066">
    <property type="entry name" value="ATRIAL NATRIURETIC FACTOR PRECURSOR"/>
    <property type="match status" value="1"/>
</dbReference>
<dbReference type="InterPro" id="IPR000663">
    <property type="entry name" value="Natr_peptide"/>
</dbReference>
<evidence type="ECO:0000256" key="2">
    <source>
        <dbReference type="ARBA" id="ARBA00009041"/>
    </source>
</evidence>
<keyword evidence="6" id="KW-1015">Disulfide bond</keyword>
<dbReference type="InterPro" id="IPR002408">
    <property type="entry name" value="Natriuretic_peptide_brain"/>
</dbReference>
<dbReference type="Proteomes" id="UP001591681">
    <property type="component" value="Unassembled WGS sequence"/>
</dbReference>
<evidence type="ECO:0000256" key="6">
    <source>
        <dbReference type="ARBA" id="ARBA00023157"/>
    </source>
</evidence>
<dbReference type="GO" id="GO:0097746">
    <property type="term" value="P:blood vessel diameter maintenance"/>
    <property type="evidence" value="ECO:0007669"/>
    <property type="project" value="UniProtKB-KW"/>
</dbReference>
<feature type="chain" id="PRO_5044742980" description="B-type natriuretic peptide" evidence="8">
    <location>
        <begin position="23"/>
        <end position="157"/>
    </location>
</feature>
<keyword evidence="3" id="KW-0964">Secreted</keyword>
<keyword evidence="10" id="KW-1185">Reference proteome</keyword>
<dbReference type="InterPro" id="IPR050787">
    <property type="entry name" value="Natriuretic_peptide"/>
</dbReference>
<organism evidence="9 10">
    <name type="scientific">Coilia grayii</name>
    <name type="common">Gray's grenadier anchovy</name>
    <dbReference type="NCBI Taxonomy" id="363190"/>
    <lineage>
        <taxon>Eukaryota</taxon>
        <taxon>Metazoa</taxon>
        <taxon>Chordata</taxon>
        <taxon>Craniata</taxon>
        <taxon>Vertebrata</taxon>
        <taxon>Euteleostomi</taxon>
        <taxon>Actinopterygii</taxon>
        <taxon>Neopterygii</taxon>
        <taxon>Teleostei</taxon>
        <taxon>Clupei</taxon>
        <taxon>Clupeiformes</taxon>
        <taxon>Clupeoidei</taxon>
        <taxon>Engraulidae</taxon>
        <taxon>Coilinae</taxon>
        <taxon>Coilia</taxon>
    </lineage>
</organism>
<evidence type="ECO:0000256" key="8">
    <source>
        <dbReference type="SAM" id="SignalP"/>
    </source>
</evidence>
<proteinExistence type="inferred from homology"/>
<dbReference type="SMART" id="SM00183">
    <property type="entry name" value="NAT_PEP"/>
    <property type="match status" value="1"/>
</dbReference>
<evidence type="ECO:0000256" key="1">
    <source>
        <dbReference type="ARBA" id="ARBA00004613"/>
    </source>
</evidence>
<sequence length="157" mass="17526">MQLFYIPIVCLIGFLNLQLLNGHPVPSALLSSEEMDILKVLLHRLEESIPEQRPVASDRAPVAQNDVDVPLGDTMASEEEDYSQPQGSQPRVSLDDVKEFLSARDLKAVRNDSSKTRYSGCFGRRMDRIGSMTSLGCNTVGRSSKFIELKKTFSNYT</sequence>
<reference evidence="9 10" key="1">
    <citation type="submission" date="2024-09" db="EMBL/GenBank/DDBJ databases">
        <title>A chromosome-level genome assembly of Gray's grenadier anchovy, Coilia grayii.</title>
        <authorList>
            <person name="Fu Z."/>
        </authorList>
    </citation>
    <scope>NUCLEOTIDE SEQUENCE [LARGE SCALE GENOMIC DNA]</scope>
    <source>
        <strain evidence="9">G4</strain>
        <tissue evidence="9">Muscle</tissue>
    </source>
</reference>
<evidence type="ECO:0000313" key="9">
    <source>
        <dbReference type="EMBL" id="KAL2103379.1"/>
    </source>
</evidence>
<feature type="region of interest" description="Disordered" evidence="7">
    <location>
        <begin position="52"/>
        <end position="93"/>
    </location>
</feature>
<evidence type="ECO:0000256" key="3">
    <source>
        <dbReference type="ARBA" id="ARBA00022525"/>
    </source>
</evidence>